<dbReference type="PROSITE" id="PS51450">
    <property type="entry name" value="LRR"/>
    <property type="match status" value="3"/>
</dbReference>
<dbReference type="PANTHER" id="PTHR45973">
    <property type="entry name" value="PROTEIN PHOSPHATASE 1 REGULATORY SUBUNIT SDS22-RELATED"/>
    <property type="match status" value="1"/>
</dbReference>
<feature type="region of interest" description="Disordered" evidence="6">
    <location>
        <begin position="482"/>
        <end position="512"/>
    </location>
</feature>
<dbReference type="Gene3D" id="3.80.10.10">
    <property type="entry name" value="Ribonuclease Inhibitor"/>
    <property type="match status" value="2"/>
</dbReference>
<evidence type="ECO:0000256" key="5">
    <source>
        <dbReference type="ARBA" id="ARBA00023273"/>
    </source>
</evidence>
<proteinExistence type="predicted"/>
<evidence type="ECO:0000313" key="7">
    <source>
        <dbReference type="EMBL" id="ETV79991.1"/>
    </source>
</evidence>
<dbReference type="InterPro" id="IPR050576">
    <property type="entry name" value="Cilia_flagella_integrity"/>
</dbReference>
<dbReference type="InterPro" id="IPR032675">
    <property type="entry name" value="LRR_dom_sf"/>
</dbReference>
<feature type="compositionally biased region" description="Basic and acidic residues" evidence="6">
    <location>
        <begin position="305"/>
        <end position="315"/>
    </location>
</feature>
<dbReference type="SMART" id="SM00365">
    <property type="entry name" value="LRR_SD22"/>
    <property type="match status" value="5"/>
</dbReference>
<feature type="region of interest" description="Disordered" evidence="6">
    <location>
        <begin position="284"/>
        <end position="315"/>
    </location>
</feature>
<dbReference type="GeneID" id="20809181"/>
<dbReference type="RefSeq" id="XP_009830927.1">
    <property type="nucleotide sequence ID" value="XM_009832625.1"/>
</dbReference>
<keyword evidence="3" id="KW-0677">Repeat</keyword>
<dbReference type="PANTHER" id="PTHR45973:SF9">
    <property type="entry name" value="LEUCINE-RICH REPEAT-CONTAINING PROTEIN 46"/>
    <property type="match status" value="1"/>
</dbReference>
<dbReference type="STRING" id="112090.W4GKW3"/>
<evidence type="ECO:0000256" key="4">
    <source>
        <dbReference type="ARBA" id="ARBA00023069"/>
    </source>
</evidence>
<evidence type="ECO:0000256" key="2">
    <source>
        <dbReference type="ARBA" id="ARBA00022614"/>
    </source>
</evidence>
<name>W4GKW3_APHAT</name>
<dbReference type="AlphaFoldDB" id="W4GKW3"/>
<evidence type="ECO:0008006" key="8">
    <source>
        <dbReference type="Google" id="ProtNLM"/>
    </source>
</evidence>
<evidence type="ECO:0000256" key="1">
    <source>
        <dbReference type="ARBA" id="ARBA00004138"/>
    </source>
</evidence>
<evidence type="ECO:0000256" key="3">
    <source>
        <dbReference type="ARBA" id="ARBA00022737"/>
    </source>
</evidence>
<sequence length="527" mass="59076">MFSTNNEEIDFLERLRKRDREKLKLKQKGHLPVMDRETLVQLCVDNDGYETPDLNDNLFAHFKGFQKIEGLEPFFNLKALWLESNGLSVIENVDCLVHLRCLYLNKNRIERMENLHALTALTTLDLSENAIHTIEGLGALTQLTSFNISKNELEHVADIEALKNYKSITNLDLSHNKLRDPSILHVFEAMTNLKALRLTGNDAVSKTKYFRKTYITTLPQLGYLDRPIFAMERHTAAAWKEGGAAAEEIARQAFIQHEHDERRRSLQEFRDWQADIREKKLAELAAPKEAGGGDDDSEKATQQSRRMEQARADSAADKALVAGNGIVALGAAFWAEEDAKQRQKQQVNGATVEAKDGAAAVLSETEHQVTDANPPEEQVVDALKSRPVYETDYMLDVQDIALDWATISDDEKVVMAEEEGFTSDIMASEAPYRPSALQHTAPHSLFATSAASLPPPPPPSTVERDTWESLQRKAGTAAFASLLPPQHLPSAYSNDNSTNDDDDDQVPVTRDGLWRQLTRFTNVSQLD</sequence>
<protein>
    <recommendedName>
        <fullName evidence="8">Dynein assembly factor 1, axonemal homolog</fullName>
    </recommendedName>
</protein>
<accession>W4GKW3</accession>
<keyword evidence="5" id="KW-0966">Cell projection</keyword>
<keyword evidence="2" id="KW-0433">Leucine-rich repeat</keyword>
<dbReference type="VEuPathDB" id="FungiDB:H257_07185"/>
<gene>
    <name evidence="7" type="ORF">H257_07185</name>
</gene>
<comment type="subcellular location">
    <subcellularLocation>
        <location evidence="1">Cell projection</location>
        <location evidence="1">Cilium</location>
    </subcellularLocation>
</comment>
<evidence type="ECO:0000256" key="6">
    <source>
        <dbReference type="SAM" id="MobiDB-lite"/>
    </source>
</evidence>
<dbReference type="InterPro" id="IPR001611">
    <property type="entry name" value="Leu-rich_rpt"/>
</dbReference>
<dbReference type="SUPFAM" id="SSF52075">
    <property type="entry name" value="Outer arm dynein light chain 1"/>
    <property type="match status" value="1"/>
</dbReference>
<dbReference type="EMBL" id="KI913127">
    <property type="protein sequence ID" value="ETV79991.1"/>
    <property type="molecule type" value="Genomic_DNA"/>
</dbReference>
<dbReference type="OrthoDB" id="1904536at2759"/>
<keyword evidence="4" id="KW-0969">Cilium</keyword>
<feature type="region of interest" description="Disordered" evidence="6">
    <location>
        <begin position="448"/>
        <end position="468"/>
    </location>
</feature>
<reference evidence="7" key="1">
    <citation type="submission" date="2013-12" db="EMBL/GenBank/DDBJ databases">
        <title>The Genome Sequence of Aphanomyces astaci APO3.</title>
        <authorList>
            <consortium name="The Broad Institute Genomics Platform"/>
            <person name="Russ C."/>
            <person name="Tyler B."/>
            <person name="van West P."/>
            <person name="Dieguez-Uribeondo J."/>
            <person name="Young S.K."/>
            <person name="Zeng Q."/>
            <person name="Gargeya S."/>
            <person name="Fitzgerald M."/>
            <person name="Abouelleil A."/>
            <person name="Alvarado L."/>
            <person name="Chapman S.B."/>
            <person name="Gainer-Dewar J."/>
            <person name="Goldberg J."/>
            <person name="Griggs A."/>
            <person name="Gujja S."/>
            <person name="Hansen M."/>
            <person name="Howarth C."/>
            <person name="Imamovic A."/>
            <person name="Ireland A."/>
            <person name="Larimer J."/>
            <person name="McCowan C."/>
            <person name="Murphy C."/>
            <person name="Pearson M."/>
            <person name="Poon T.W."/>
            <person name="Priest M."/>
            <person name="Roberts A."/>
            <person name="Saif S."/>
            <person name="Shea T."/>
            <person name="Sykes S."/>
            <person name="Wortman J."/>
            <person name="Nusbaum C."/>
            <person name="Birren B."/>
        </authorList>
    </citation>
    <scope>NUCLEOTIDE SEQUENCE [LARGE SCALE GENOMIC DNA]</scope>
    <source>
        <strain evidence="7">APO3</strain>
    </source>
</reference>
<organism evidence="7">
    <name type="scientific">Aphanomyces astaci</name>
    <name type="common">Crayfish plague agent</name>
    <dbReference type="NCBI Taxonomy" id="112090"/>
    <lineage>
        <taxon>Eukaryota</taxon>
        <taxon>Sar</taxon>
        <taxon>Stramenopiles</taxon>
        <taxon>Oomycota</taxon>
        <taxon>Saprolegniomycetes</taxon>
        <taxon>Saprolegniales</taxon>
        <taxon>Verrucalvaceae</taxon>
        <taxon>Aphanomyces</taxon>
    </lineage>
</organism>